<evidence type="ECO:0000259" key="6">
    <source>
        <dbReference type="Pfam" id="PF01490"/>
    </source>
</evidence>
<dbReference type="eggNOG" id="KOG1303">
    <property type="taxonomic scope" value="Eukaryota"/>
</dbReference>
<dbReference type="GeneID" id="9480503"/>
<dbReference type="AlphaFoldDB" id="D0P1R6"/>
<accession>D0P1R6</accession>
<dbReference type="Pfam" id="PF01490">
    <property type="entry name" value="Aa_trans"/>
    <property type="match status" value="1"/>
</dbReference>
<keyword evidence="2 5" id="KW-0812">Transmembrane</keyword>
<evidence type="ECO:0000256" key="2">
    <source>
        <dbReference type="ARBA" id="ARBA00022692"/>
    </source>
</evidence>
<dbReference type="PANTHER" id="PTHR22950">
    <property type="entry name" value="AMINO ACID TRANSPORTER"/>
    <property type="match status" value="1"/>
</dbReference>
<gene>
    <name evidence="7" type="ORF">PITG_20371</name>
</gene>
<dbReference type="KEGG" id="pif:PITG_20371"/>
<name>D0P1R6_PHYIT</name>
<feature type="transmembrane region" description="Helical" evidence="5">
    <location>
        <begin position="155"/>
        <end position="175"/>
    </location>
</feature>
<dbReference type="InterPro" id="IPR013057">
    <property type="entry name" value="AA_transpt_TM"/>
</dbReference>
<dbReference type="RefSeq" id="XP_002895740.1">
    <property type="nucleotide sequence ID" value="XM_002895694.1"/>
</dbReference>
<dbReference type="GO" id="GO:0005774">
    <property type="term" value="C:vacuolar membrane"/>
    <property type="evidence" value="ECO:0007669"/>
    <property type="project" value="TreeGrafter"/>
</dbReference>
<evidence type="ECO:0000256" key="1">
    <source>
        <dbReference type="ARBA" id="ARBA00004141"/>
    </source>
</evidence>
<reference evidence="8" key="1">
    <citation type="journal article" date="2009" name="Nature">
        <title>Genome sequence and analysis of the Irish potato famine pathogen Phytophthora infestans.</title>
        <authorList>
            <consortium name="The Broad Institute Genome Sequencing Platform"/>
            <person name="Haas B.J."/>
            <person name="Kamoun S."/>
            <person name="Zody M.C."/>
            <person name="Jiang R.H."/>
            <person name="Handsaker R.E."/>
            <person name="Cano L.M."/>
            <person name="Grabherr M."/>
            <person name="Kodira C.D."/>
            <person name="Raffaele S."/>
            <person name="Torto-Alalibo T."/>
            <person name="Bozkurt T.O."/>
            <person name="Ah-Fong A.M."/>
            <person name="Alvarado L."/>
            <person name="Anderson V.L."/>
            <person name="Armstrong M.R."/>
            <person name="Avrova A."/>
            <person name="Baxter L."/>
            <person name="Beynon J."/>
            <person name="Boevink P.C."/>
            <person name="Bollmann S.R."/>
            <person name="Bos J.I."/>
            <person name="Bulone V."/>
            <person name="Cai G."/>
            <person name="Cakir C."/>
            <person name="Carrington J.C."/>
            <person name="Chawner M."/>
            <person name="Conti L."/>
            <person name="Costanzo S."/>
            <person name="Ewan R."/>
            <person name="Fahlgren N."/>
            <person name="Fischbach M.A."/>
            <person name="Fugelstad J."/>
            <person name="Gilroy E.M."/>
            <person name="Gnerre S."/>
            <person name="Green P.J."/>
            <person name="Grenville-Briggs L.J."/>
            <person name="Griffith J."/>
            <person name="Grunwald N.J."/>
            <person name="Horn K."/>
            <person name="Horner N.R."/>
            <person name="Hu C.H."/>
            <person name="Huitema E."/>
            <person name="Jeong D.H."/>
            <person name="Jones A.M."/>
            <person name="Jones J.D."/>
            <person name="Jones R.W."/>
            <person name="Karlsson E.K."/>
            <person name="Kunjeti S.G."/>
            <person name="Lamour K."/>
            <person name="Liu Z."/>
            <person name="Ma L."/>
            <person name="Maclean D."/>
            <person name="Chibucos M.C."/>
            <person name="McDonald H."/>
            <person name="McWalters J."/>
            <person name="Meijer H.J."/>
            <person name="Morgan W."/>
            <person name="Morris P.F."/>
            <person name="Munro C.A."/>
            <person name="O'Neill K."/>
            <person name="Ospina-Giraldo M."/>
            <person name="Pinzon A."/>
            <person name="Pritchard L."/>
            <person name="Ramsahoye B."/>
            <person name="Ren Q."/>
            <person name="Restrepo S."/>
            <person name="Roy S."/>
            <person name="Sadanandom A."/>
            <person name="Savidor A."/>
            <person name="Schornack S."/>
            <person name="Schwartz D.C."/>
            <person name="Schumann U.D."/>
            <person name="Schwessinger B."/>
            <person name="Seyer L."/>
            <person name="Sharpe T."/>
            <person name="Silvar C."/>
            <person name="Song J."/>
            <person name="Studholme D.J."/>
            <person name="Sykes S."/>
            <person name="Thines M."/>
            <person name="van de Vondervoort P.J."/>
            <person name="Phuntumart V."/>
            <person name="Wawra S."/>
            <person name="Weide R."/>
            <person name="Win J."/>
            <person name="Young C."/>
            <person name="Zhou S."/>
            <person name="Fry W."/>
            <person name="Meyers B.C."/>
            <person name="van West P."/>
            <person name="Ristaino J."/>
            <person name="Govers F."/>
            <person name="Birch P.R."/>
            <person name="Whisson S.C."/>
            <person name="Judelson H.S."/>
            <person name="Nusbaum C."/>
        </authorList>
    </citation>
    <scope>NUCLEOTIDE SEQUENCE [LARGE SCALE GENOMIC DNA]</scope>
    <source>
        <strain evidence="8">T30-4</strain>
    </source>
</reference>
<keyword evidence="4 5" id="KW-0472">Membrane</keyword>
<sequence length="215" mass="23368">MALQVQQRRAATGCALVHEEIRAAPATGSSAAVSATFEHPLERYGSVSAVDRLQLHRYRVLFTMALESRQKAFLTMEDAKTIFNIVCCFFGIGTLSMPSNFARAGPVYGTIAMALMAFSNIYSTIALSRVMLVAPKSVKTFTDVGDWVFGKTGRYLVIVSQLLVCLLLPCAFLVLGSTLLDVLFPDSFSQIFWIVFMGHHCSAVVLDSDPEGGGV</sequence>
<dbReference type="InParanoid" id="D0P1R6"/>
<evidence type="ECO:0000313" key="8">
    <source>
        <dbReference type="Proteomes" id="UP000006643"/>
    </source>
</evidence>
<evidence type="ECO:0000256" key="4">
    <source>
        <dbReference type="ARBA" id="ARBA00023136"/>
    </source>
</evidence>
<keyword evidence="3 5" id="KW-1133">Transmembrane helix</keyword>
<dbReference type="GO" id="GO:0015179">
    <property type="term" value="F:L-amino acid transmembrane transporter activity"/>
    <property type="evidence" value="ECO:0007669"/>
    <property type="project" value="TreeGrafter"/>
</dbReference>
<protein>
    <submittedName>
        <fullName evidence="7">Amino acid/auxin permease-like protein</fullName>
    </submittedName>
</protein>
<dbReference type="HOGENOM" id="CLU_1285514_0_0_1"/>
<feature type="transmembrane region" description="Helical" evidence="5">
    <location>
        <begin position="107"/>
        <end position="134"/>
    </location>
</feature>
<dbReference type="EMBL" id="DS028256">
    <property type="protein sequence ID" value="EEY54704.1"/>
    <property type="molecule type" value="Genomic_DNA"/>
</dbReference>
<dbReference type="Proteomes" id="UP000006643">
    <property type="component" value="Unassembled WGS sequence"/>
</dbReference>
<evidence type="ECO:0000313" key="7">
    <source>
        <dbReference type="EMBL" id="EEY54704.1"/>
    </source>
</evidence>
<dbReference type="VEuPathDB" id="FungiDB:PITG_20371"/>
<organism evidence="7 8">
    <name type="scientific">Phytophthora infestans (strain T30-4)</name>
    <name type="common">Potato late blight agent</name>
    <dbReference type="NCBI Taxonomy" id="403677"/>
    <lineage>
        <taxon>Eukaryota</taxon>
        <taxon>Sar</taxon>
        <taxon>Stramenopiles</taxon>
        <taxon>Oomycota</taxon>
        <taxon>Peronosporomycetes</taxon>
        <taxon>Peronosporales</taxon>
        <taxon>Peronosporaceae</taxon>
        <taxon>Phytophthora</taxon>
    </lineage>
</organism>
<dbReference type="OrthoDB" id="40134at2759"/>
<proteinExistence type="predicted"/>
<feature type="transmembrane region" description="Helical" evidence="5">
    <location>
        <begin position="81"/>
        <end position="101"/>
    </location>
</feature>
<evidence type="ECO:0000256" key="3">
    <source>
        <dbReference type="ARBA" id="ARBA00022989"/>
    </source>
</evidence>
<dbReference type="PANTHER" id="PTHR22950:SF349">
    <property type="entry name" value="AMINO ACID TRANSPORTER TRANSMEMBRANE DOMAIN-CONTAINING PROTEIN"/>
    <property type="match status" value="1"/>
</dbReference>
<keyword evidence="8" id="KW-1185">Reference proteome</keyword>
<comment type="subcellular location">
    <subcellularLocation>
        <location evidence="1">Membrane</location>
        <topology evidence="1">Multi-pass membrane protein</topology>
    </subcellularLocation>
</comment>
<evidence type="ECO:0000256" key="5">
    <source>
        <dbReference type="SAM" id="Phobius"/>
    </source>
</evidence>
<feature type="domain" description="Amino acid transporter transmembrane" evidence="6">
    <location>
        <begin position="80"/>
        <end position="198"/>
    </location>
</feature>